<dbReference type="AlphaFoldDB" id="A0ABD2A741"/>
<dbReference type="EMBL" id="JAUDFV010000154">
    <property type="protein sequence ID" value="KAL2716137.1"/>
    <property type="molecule type" value="Genomic_DNA"/>
</dbReference>
<reference evidence="1 2" key="1">
    <citation type="journal article" date="2024" name="Ann. Entomol. Soc. Am.">
        <title>Genomic analyses of the southern and eastern yellowjacket wasps (Hymenoptera: Vespidae) reveal evolutionary signatures of social life.</title>
        <authorList>
            <person name="Catto M.A."/>
            <person name="Caine P.B."/>
            <person name="Orr S.E."/>
            <person name="Hunt B.G."/>
            <person name="Goodisman M.A.D."/>
        </authorList>
    </citation>
    <scope>NUCLEOTIDE SEQUENCE [LARGE SCALE GENOMIC DNA]</scope>
    <source>
        <strain evidence="1">233</strain>
        <tissue evidence="1">Head and thorax</tissue>
    </source>
</reference>
<proteinExistence type="predicted"/>
<organism evidence="1 2">
    <name type="scientific">Vespula squamosa</name>
    <name type="common">Southern yellow jacket</name>
    <name type="synonym">Wasp</name>
    <dbReference type="NCBI Taxonomy" id="30214"/>
    <lineage>
        <taxon>Eukaryota</taxon>
        <taxon>Metazoa</taxon>
        <taxon>Ecdysozoa</taxon>
        <taxon>Arthropoda</taxon>
        <taxon>Hexapoda</taxon>
        <taxon>Insecta</taxon>
        <taxon>Pterygota</taxon>
        <taxon>Neoptera</taxon>
        <taxon>Endopterygota</taxon>
        <taxon>Hymenoptera</taxon>
        <taxon>Apocrita</taxon>
        <taxon>Aculeata</taxon>
        <taxon>Vespoidea</taxon>
        <taxon>Vespidae</taxon>
        <taxon>Vespinae</taxon>
        <taxon>Vespula</taxon>
    </lineage>
</organism>
<accession>A0ABD2A741</accession>
<dbReference type="Proteomes" id="UP001607302">
    <property type="component" value="Unassembled WGS sequence"/>
</dbReference>
<comment type="caution">
    <text evidence="1">The sequence shown here is derived from an EMBL/GenBank/DDBJ whole genome shotgun (WGS) entry which is preliminary data.</text>
</comment>
<name>A0ABD2A741_VESSQ</name>
<evidence type="ECO:0000313" key="1">
    <source>
        <dbReference type="EMBL" id="KAL2716137.1"/>
    </source>
</evidence>
<gene>
    <name evidence="1" type="ORF">V1478_013813</name>
</gene>
<keyword evidence="2" id="KW-1185">Reference proteome</keyword>
<evidence type="ECO:0000313" key="2">
    <source>
        <dbReference type="Proteomes" id="UP001607302"/>
    </source>
</evidence>
<sequence length="106" mass="12228">MNTNFSINEEKHGSTKVSTILREEEYIKLPSNGATPNCETFKTSMAFASIITVILYKQPSLLLYNWNVKSLKSNNKRKTFLRVLCLMLRINTVDRINDLRSITPFI</sequence>
<protein>
    <submittedName>
        <fullName evidence="1">Uncharacterized protein</fullName>
    </submittedName>
</protein>